<keyword evidence="4" id="KW-1185">Reference proteome</keyword>
<dbReference type="InterPro" id="IPR046714">
    <property type="entry name" value="DUF6787"/>
</dbReference>
<protein>
    <recommendedName>
        <fullName evidence="2">DUF6787 domain-containing protein</fullName>
    </recommendedName>
</protein>
<dbReference type="OrthoDB" id="1151370at2"/>
<dbReference type="AlphaFoldDB" id="A0A1M4SFA1"/>
<dbReference type="Pfam" id="PF20584">
    <property type="entry name" value="DUF6787"/>
    <property type="match status" value="1"/>
</dbReference>
<dbReference type="STRING" id="1155689.SAMN05444278_101127"/>
<keyword evidence="1" id="KW-1133">Transmembrane helix</keyword>
<dbReference type="RefSeq" id="WP_073190573.1">
    <property type="nucleotide sequence ID" value="NZ_FQTW01000001.1"/>
</dbReference>
<keyword evidence="1" id="KW-0472">Membrane</keyword>
<evidence type="ECO:0000313" key="4">
    <source>
        <dbReference type="Proteomes" id="UP000184462"/>
    </source>
</evidence>
<organism evidence="3 4">
    <name type="scientific">Psychroflexus salarius</name>
    <dbReference type="NCBI Taxonomy" id="1155689"/>
    <lineage>
        <taxon>Bacteria</taxon>
        <taxon>Pseudomonadati</taxon>
        <taxon>Bacteroidota</taxon>
        <taxon>Flavobacteriia</taxon>
        <taxon>Flavobacteriales</taxon>
        <taxon>Flavobacteriaceae</taxon>
        <taxon>Psychroflexus</taxon>
    </lineage>
</organism>
<feature type="transmembrane region" description="Helical" evidence="1">
    <location>
        <begin position="55"/>
        <end position="88"/>
    </location>
</feature>
<keyword evidence="1" id="KW-0812">Transmembrane</keyword>
<proteinExistence type="predicted"/>
<dbReference type="Proteomes" id="UP000184462">
    <property type="component" value="Unassembled WGS sequence"/>
</dbReference>
<accession>A0A1M4SFA1</accession>
<reference evidence="3 4" key="1">
    <citation type="submission" date="2016-11" db="EMBL/GenBank/DDBJ databases">
        <authorList>
            <person name="Jaros S."/>
            <person name="Januszkiewicz K."/>
            <person name="Wedrychowicz H."/>
        </authorList>
    </citation>
    <scope>NUCLEOTIDE SEQUENCE [LARGE SCALE GENOMIC DNA]</scope>
    <source>
        <strain evidence="3 4">DSM 25661</strain>
    </source>
</reference>
<feature type="transmembrane region" description="Helical" evidence="1">
    <location>
        <begin position="12"/>
        <end position="35"/>
    </location>
</feature>
<evidence type="ECO:0000313" key="3">
    <source>
        <dbReference type="EMBL" id="SHE30861.1"/>
    </source>
</evidence>
<gene>
    <name evidence="3" type="ORF">SAMN05444278_101127</name>
</gene>
<dbReference type="EMBL" id="FQTW01000001">
    <property type="protein sequence ID" value="SHE30861.1"/>
    <property type="molecule type" value="Genomic_DNA"/>
</dbReference>
<evidence type="ECO:0000259" key="2">
    <source>
        <dbReference type="Pfam" id="PF20584"/>
    </source>
</evidence>
<name>A0A1M4SFA1_9FLAO</name>
<sequence length="104" mass="12072">MKKLKEKWGINSNFQFIMILIGFSITGSLSAYLAGPILNYIGLQKSNFSTFTLGIVLYYILRILFIFPVYQVLLVVVGTVIGQFRFFWDFEKKMLCRLGLKHFC</sequence>
<evidence type="ECO:0000256" key="1">
    <source>
        <dbReference type="SAM" id="Phobius"/>
    </source>
</evidence>
<feature type="domain" description="DUF6787" evidence="2">
    <location>
        <begin position="18"/>
        <end position="100"/>
    </location>
</feature>